<feature type="compositionally biased region" description="Polar residues" evidence="2">
    <location>
        <begin position="312"/>
        <end position="329"/>
    </location>
</feature>
<feature type="region of interest" description="Disordered" evidence="2">
    <location>
        <begin position="293"/>
        <end position="350"/>
    </location>
</feature>
<feature type="region of interest" description="Disordered" evidence="2">
    <location>
        <begin position="138"/>
        <end position="179"/>
    </location>
</feature>
<dbReference type="GO" id="GO:0003677">
    <property type="term" value="F:DNA binding"/>
    <property type="evidence" value="ECO:0007669"/>
    <property type="project" value="UniProtKB-KW"/>
</dbReference>
<dbReference type="PANTHER" id="PTHR47336">
    <property type="entry name" value="TRANSCRIPTION FACTOR HMS1-RELATED"/>
    <property type="match status" value="1"/>
</dbReference>
<dbReference type="Pfam" id="PF00010">
    <property type="entry name" value="HLH"/>
    <property type="match status" value="1"/>
</dbReference>
<keyword evidence="1" id="KW-0175">Coiled coil</keyword>
<feature type="compositionally biased region" description="Basic and acidic residues" evidence="2">
    <location>
        <begin position="331"/>
        <end position="350"/>
    </location>
</feature>
<feature type="compositionally biased region" description="Polar residues" evidence="2">
    <location>
        <begin position="49"/>
        <end position="86"/>
    </location>
</feature>
<evidence type="ECO:0000259" key="3">
    <source>
        <dbReference type="PROSITE" id="PS50888"/>
    </source>
</evidence>
<dbReference type="PROSITE" id="PS50888">
    <property type="entry name" value="BHLH"/>
    <property type="match status" value="1"/>
</dbReference>
<dbReference type="InterPro" id="IPR011598">
    <property type="entry name" value="bHLH_dom"/>
</dbReference>
<dbReference type="SMART" id="SM00353">
    <property type="entry name" value="HLH"/>
    <property type="match status" value="1"/>
</dbReference>
<organism evidence="4 5">
    <name type="scientific">Corynascus novoguineensis</name>
    <dbReference type="NCBI Taxonomy" id="1126955"/>
    <lineage>
        <taxon>Eukaryota</taxon>
        <taxon>Fungi</taxon>
        <taxon>Dikarya</taxon>
        <taxon>Ascomycota</taxon>
        <taxon>Pezizomycotina</taxon>
        <taxon>Sordariomycetes</taxon>
        <taxon>Sordariomycetidae</taxon>
        <taxon>Sordariales</taxon>
        <taxon>Chaetomiaceae</taxon>
        <taxon>Corynascus</taxon>
    </lineage>
</organism>
<feature type="domain" description="BHLH" evidence="3">
    <location>
        <begin position="340"/>
        <end position="407"/>
    </location>
</feature>
<accession>A0AAN7CW46</accession>
<feature type="region of interest" description="Disordered" evidence="2">
    <location>
        <begin position="207"/>
        <end position="230"/>
    </location>
</feature>
<dbReference type="InterPro" id="IPR036638">
    <property type="entry name" value="HLH_DNA-bd_sf"/>
</dbReference>
<evidence type="ECO:0000256" key="1">
    <source>
        <dbReference type="SAM" id="Coils"/>
    </source>
</evidence>
<evidence type="ECO:0000313" key="5">
    <source>
        <dbReference type="Proteomes" id="UP001303647"/>
    </source>
</evidence>
<dbReference type="Proteomes" id="UP001303647">
    <property type="component" value="Unassembled WGS sequence"/>
</dbReference>
<keyword evidence="4" id="KW-0238">DNA-binding</keyword>
<reference evidence="4" key="2">
    <citation type="submission" date="2023-05" db="EMBL/GenBank/DDBJ databases">
        <authorList>
            <consortium name="Lawrence Berkeley National Laboratory"/>
            <person name="Steindorff A."/>
            <person name="Hensen N."/>
            <person name="Bonometti L."/>
            <person name="Westerberg I."/>
            <person name="Brannstrom I.O."/>
            <person name="Guillou S."/>
            <person name="Cros-Aarteil S."/>
            <person name="Calhoun S."/>
            <person name="Haridas S."/>
            <person name="Kuo A."/>
            <person name="Mondo S."/>
            <person name="Pangilinan J."/>
            <person name="Riley R."/>
            <person name="Labutti K."/>
            <person name="Andreopoulos B."/>
            <person name="Lipzen A."/>
            <person name="Chen C."/>
            <person name="Yanf M."/>
            <person name="Daum C."/>
            <person name="Ng V."/>
            <person name="Clum A."/>
            <person name="Ohm R."/>
            <person name="Martin F."/>
            <person name="Silar P."/>
            <person name="Natvig D."/>
            <person name="Lalanne C."/>
            <person name="Gautier V."/>
            <person name="Ament-Velasquez S.L."/>
            <person name="Kruys A."/>
            <person name="Hutchinson M.I."/>
            <person name="Powell A.J."/>
            <person name="Barry K."/>
            <person name="Miller A.N."/>
            <person name="Grigoriev I.V."/>
            <person name="Debuchy R."/>
            <person name="Gladieux P."/>
            <person name="Thoren M.H."/>
            <person name="Johannesson H."/>
        </authorList>
    </citation>
    <scope>NUCLEOTIDE SEQUENCE</scope>
    <source>
        <strain evidence="4">CBS 359.72</strain>
    </source>
</reference>
<dbReference type="EMBL" id="MU857624">
    <property type="protein sequence ID" value="KAK4249420.1"/>
    <property type="molecule type" value="Genomic_DNA"/>
</dbReference>
<protein>
    <submittedName>
        <fullName evidence="4">Helix-loop-helix DNA-binding domain-containing protein</fullName>
    </submittedName>
</protein>
<comment type="caution">
    <text evidence="4">The sequence shown here is derived from an EMBL/GenBank/DDBJ whole genome shotgun (WGS) entry which is preliminary data.</text>
</comment>
<reference evidence="4" key="1">
    <citation type="journal article" date="2023" name="Mol. Phylogenet. Evol.">
        <title>Genome-scale phylogeny and comparative genomics of the fungal order Sordariales.</title>
        <authorList>
            <person name="Hensen N."/>
            <person name="Bonometti L."/>
            <person name="Westerberg I."/>
            <person name="Brannstrom I.O."/>
            <person name="Guillou S."/>
            <person name="Cros-Aarteil S."/>
            <person name="Calhoun S."/>
            <person name="Haridas S."/>
            <person name="Kuo A."/>
            <person name="Mondo S."/>
            <person name="Pangilinan J."/>
            <person name="Riley R."/>
            <person name="LaButti K."/>
            <person name="Andreopoulos B."/>
            <person name="Lipzen A."/>
            <person name="Chen C."/>
            <person name="Yan M."/>
            <person name="Daum C."/>
            <person name="Ng V."/>
            <person name="Clum A."/>
            <person name="Steindorff A."/>
            <person name="Ohm R.A."/>
            <person name="Martin F."/>
            <person name="Silar P."/>
            <person name="Natvig D.O."/>
            <person name="Lalanne C."/>
            <person name="Gautier V."/>
            <person name="Ament-Velasquez S.L."/>
            <person name="Kruys A."/>
            <person name="Hutchinson M.I."/>
            <person name="Powell A.J."/>
            <person name="Barry K."/>
            <person name="Miller A.N."/>
            <person name="Grigoriev I.V."/>
            <person name="Debuchy R."/>
            <person name="Gladieux P."/>
            <person name="Hiltunen Thoren M."/>
            <person name="Johannesson H."/>
        </authorList>
    </citation>
    <scope>NUCLEOTIDE SEQUENCE</scope>
    <source>
        <strain evidence="4">CBS 359.72</strain>
    </source>
</reference>
<keyword evidence="5" id="KW-1185">Reference proteome</keyword>
<dbReference type="SUPFAM" id="SSF47459">
    <property type="entry name" value="HLH, helix-loop-helix DNA-binding domain"/>
    <property type="match status" value="1"/>
</dbReference>
<dbReference type="PANTHER" id="PTHR47336:SF2">
    <property type="entry name" value="TRANSCRIPTION FACTOR HMS1-RELATED"/>
    <property type="match status" value="1"/>
</dbReference>
<gene>
    <name evidence="4" type="ORF">C7999DRAFT_12765</name>
</gene>
<name>A0AAN7CW46_9PEZI</name>
<dbReference type="Gene3D" id="4.10.280.10">
    <property type="entry name" value="Helix-loop-helix DNA-binding domain"/>
    <property type="match status" value="1"/>
</dbReference>
<dbReference type="InterPro" id="IPR052099">
    <property type="entry name" value="Regulatory_TF_Diverse"/>
</dbReference>
<feature type="coiled-coil region" evidence="1">
    <location>
        <begin position="397"/>
        <end position="438"/>
    </location>
</feature>
<feature type="region of interest" description="Disordered" evidence="2">
    <location>
        <begin position="49"/>
        <end position="118"/>
    </location>
</feature>
<proteinExistence type="predicted"/>
<dbReference type="GO" id="GO:0046983">
    <property type="term" value="F:protein dimerization activity"/>
    <property type="evidence" value="ECO:0007669"/>
    <property type="project" value="InterPro"/>
</dbReference>
<sequence>MSSDPLRQAELLLMLNNQMVNSVDRRFSARTSAQQLSLWDAAGLSLGTSPAMSPSDPTTFSVGSLPQQSPRTGLTTVSPGLSISSQPPTPGIQSRPVLPARRRTRDGHERKRSRLGMDVASPVDSIEYWLNFDKDDTLPSVSETPKPQKPNPDKKESVPRSRRPSKPIPPSSTNDANDFLDDSALENALSDDDGFSSVNLADQLTGIESAPPQEVPPREGLYSTPLSWERPQPGIRMDSLNGVYGPSLNEAEQRRLISIAMNSGSSFGGLGSNLNFNFGGMASGMPVSFSAGLGSTSTNQGPKPVSPPCPSAAQSRSGPSTASKKQAGTSDKGKEKLKTGERAAHNDIERKYRTNLKDKISELRDAVPTLRSMMEEGGEDDEAQSSRAAKVSKGTVLAKAIEYIHQLERRNKQIVEEHRELSRRLQAFEQLLSVAAQQAFTMPAYSRTLFDPRGFC</sequence>
<evidence type="ECO:0000256" key="2">
    <source>
        <dbReference type="SAM" id="MobiDB-lite"/>
    </source>
</evidence>
<feature type="compositionally biased region" description="Basic residues" evidence="2">
    <location>
        <begin position="100"/>
        <end position="114"/>
    </location>
</feature>
<dbReference type="AlphaFoldDB" id="A0AAN7CW46"/>
<evidence type="ECO:0000313" key="4">
    <source>
        <dbReference type="EMBL" id="KAK4249420.1"/>
    </source>
</evidence>